<evidence type="ECO:0000313" key="9">
    <source>
        <dbReference type="Proteomes" id="UP001596620"/>
    </source>
</evidence>
<evidence type="ECO:0000256" key="3">
    <source>
        <dbReference type="ARBA" id="ARBA00012953"/>
    </source>
</evidence>
<dbReference type="EMBL" id="JBHTGR010000004">
    <property type="protein sequence ID" value="MFC7746107.1"/>
    <property type="molecule type" value="Genomic_DNA"/>
</dbReference>
<sequence>MKIHLLWKKEEIDEYQISGNKIAVVFDVLLATSTIASCLASGAKEVIPVLDKREALDKAKTLNHASADDVLLAGESDGLTIEGFLNPVPSALNERVSGKTVILSTTNGTVAIRQAASAKKVYTASLLNGAAVGKRIVNAYEDETIVVVCSGSRNTFCLEDYYGAGYFVTCLINEFGQENVDLTDSALSATLLFEHMSDQAVSILEQSAVGGMLSKYGLYDDVAYVSQLGKLDVVPLLNNAVNSLSSEIIDRTATNEGGLNK</sequence>
<dbReference type="Proteomes" id="UP001596620">
    <property type="component" value="Unassembled WGS sequence"/>
</dbReference>
<dbReference type="Pfam" id="PF04029">
    <property type="entry name" value="2-ph_phosp"/>
    <property type="match status" value="1"/>
</dbReference>
<gene>
    <name evidence="8" type="ORF">ACFQU8_02480</name>
</gene>
<organism evidence="8 9">
    <name type="scientific">Lentibacillus kimchii</name>
    <dbReference type="NCBI Taxonomy" id="1542911"/>
    <lineage>
        <taxon>Bacteria</taxon>
        <taxon>Bacillati</taxon>
        <taxon>Bacillota</taxon>
        <taxon>Bacilli</taxon>
        <taxon>Bacillales</taxon>
        <taxon>Bacillaceae</taxon>
        <taxon>Lentibacillus</taxon>
    </lineage>
</organism>
<dbReference type="PANTHER" id="PTHR37311:SF1">
    <property type="entry name" value="2-PHOSPHOSULFOLACTATE PHOSPHATASE-RELATED"/>
    <property type="match status" value="1"/>
</dbReference>
<dbReference type="InterPro" id="IPR036702">
    <property type="entry name" value="ComB-like_sf"/>
</dbReference>
<evidence type="ECO:0000256" key="5">
    <source>
        <dbReference type="ARBA" id="ARBA00022801"/>
    </source>
</evidence>
<name>A0ABW2UQB0_9BACI</name>
<reference evidence="9" key="1">
    <citation type="journal article" date="2019" name="Int. J. Syst. Evol. Microbiol.">
        <title>The Global Catalogue of Microorganisms (GCM) 10K type strain sequencing project: providing services to taxonomists for standard genome sequencing and annotation.</title>
        <authorList>
            <consortium name="The Broad Institute Genomics Platform"/>
            <consortium name="The Broad Institute Genome Sequencing Center for Infectious Disease"/>
            <person name="Wu L."/>
            <person name="Ma J."/>
        </authorList>
    </citation>
    <scope>NUCLEOTIDE SEQUENCE [LARGE SCALE GENOMIC DNA]</scope>
    <source>
        <strain evidence="9">JCM 30234</strain>
    </source>
</reference>
<evidence type="ECO:0000256" key="4">
    <source>
        <dbReference type="ARBA" id="ARBA00021948"/>
    </source>
</evidence>
<comment type="caution">
    <text evidence="8">The sequence shown here is derived from an EMBL/GenBank/DDBJ whole genome shotgun (WGS) entry which is preliminary data.</text>
</comment>
<dbReference type="SUPFAM" id="SSF142823">
    <property type="entry name" value="ComB-like"/>
    <property type="match status" value="1"/>
</dbReference>
<proteinExistence type="inferred from homology"/>
<evidence type="ECO:0000313" key="8">
    <source>
        <dbReference type="EMBL" id="MFC7746107.1"/>
    </source>
</evidence>
<dbReference type="InterPro" id="IPR005238">
    <property type="entry name" value="ComB-like"/>
</dbReference>
<comment type="similarity">
    <text evidence="2">Belongs to the ComB family.</text>
</comment>
<keyword evidence="5" id="KW-0378">Hydrolase</keyword>
<accession>A0ABW2UQB0</accession>
<dbReference type="PANTHER" id="PTHR37311">
    <property type="entry name" value="2-PHOSPHOSULFOLACTATE PHOSPHATASE-RELATED"/>
    <property type="match status" value="1"/>
</dbReference>
<keyword evidence="6" id="KW-0460">Magnesium</keyword>
<evidence type="ECO:0000256" key="6">
    <source>
        <dbReference type="ARBA" id="ARBA00022842"/>
    </source>
</evidence>
<evidence type="ECO:0000256" key="7">
    <source>
        <dbReference type="ARBA" id="ARBA00033711"/>
    </source>
</evidence>
<evidence type="ECO:0000256" key="1">
    <source>
        <dbReference type="ARBA" id="ARBA00001946"/>
    </source>
</evidence>
<dbReference type="EC" id="3.1.3.71" evidence="3"/>
<protein>
    <recommendedName>
        <fullName evidence="4">Probable 2-phosphosulfolactate phosphatase</fullName>
        <ecNumber evidence="3">3.1.3.71</ecNumber>
    </recommendedName>
</protein>
<evidence type="ECO:0000256" key="2">
    <source>
        <dbReference type="ARBA" id="ARBA00009997"/>
    </source>
</evidence>
<comment type="cofactor">
    <cofactor evidence="1">
        <name>Mg(2+)</name>
        <dbReference type="ChEBI" id="CHEBI:18420"/>
    </cofactor>
</comment>
<dbReference type="Gene3D" id="3.90.1560.10">
    <property type="entry name" value="ComB-like"/>
    <property type="match status" value="1"/>
</dbReference>
<keyword evidence="9" id="KW-1185">Reference proteome</keyword>
<comment type="catalytic activity">
    <reaction evidence="7">
        <text>(2R)-O-phospho-3-sulfolactate + H2O = (2R)-3-sulfolactate + phosphate</text>
        <dbReference type="Rhea" id="RHEA:23416"/>
        <dbReference type="ChEBI" id="CHEBI:15377"/>
        <dbReference type="ChEBI" id="CHEBI:15597"/>
        <dbReference type="ChEBI" id="CHEBI:43474"/>
        <dbReference type="ChEBI" id="CHEBI:58738"/>
        <dbReference type="EC" id="3.1.3.71"/>
    </reaction>
</comment>
<dbReference type="RefSeq" id="WP_382357588.1">
    <property type="nucleotide sequence ID" value="NZ_JBHTGR010000004.1"/>
</dbReference>